<sequence>MLELTYNYSHILTLYDNPKNLNVITPELMTPSFSQPIKVLTMTAKGIILDM</sequence>
<organism evidence="1">
    <name type="scientific">viral metagenome</name>
    <dbReference type="NCBI Taxonomy" id="1070528"/>
    <lineage>
        <taxon>unclassified sequences</taxon>
        <taxon>metagenomes</taxon>
        <taxon>organismal metagenomes</taxon>
    </lineage>
</organism>
<evidence type="ECO:0000313" key="1">
    <source>
        <dbReference type="EMBL" id="QHS93013.1"/>
    </source>
</evidence>
<reference evidence="1" key="1">
    <citation type="journal article" date="2020" name="Nature">
        <title>Giant virus diversity and host interactions through global metagenomics.</title>
        <authorList>
            <person name="Schulz F."/>
            <person name="Roux S."/>
            <person name="Paez-Espino D."/>
            <person name="Jungbluth S."/>
            <person name="Walsh D.A."/>
            <person name="Denef V.J."/>
            <person name="McMahon K.D."/>
            <person name="Konstantinidis K.T."/>
            <person name="Eloe-Fadrosh E.A."/>
            <person name="Kyrpides N.C."/>
            <person name="Woyke T."/>
        </authorList>
    </citation>
    <scope>NUCLEOTIDE SEQUENCE</scope>
    <source>
        <strain evidence="1">GVMAG-M-3300017651-5</strain>
    </source>
</reference>
<protein>
    <submittedName>
        <fullName evidence="1">Uncharacterized protein</fullName>
    </submittedName>
</protein>
<name>A0A6C0BP33_9ZZZZ</name>
<proteinExistence type="predicted"/>
<dbReference type="AlphaFoldDB" id="A0A6C0BP33"/>
<accession>A0A6C0BP33</accession>
<dbReference type="EMBL" id="MN739195">
    <property type="protein sequence ID" value="QHS93013.1"/>
    <property type="molecule type" value="Genomic_DNA"/>
</dbReference>